<proteinExistence type="predicted"/>
<protein>
    <submittedName>
        <fullName evidence="2">Uncharacterized protein</fullName>
    </submittedName>
</protein>
<accession>G5CZG3</accession>
<sequence>MPDDHAGAERKYRESAQGPSHLVHPVNIPGLITKVREFVFFRPVKANEHLNRQANIEEARTAGHTTNMHTANPATFPQYLLAASLRSVTGFVDSGESWAGRSPSAADAGGNAPGSWR</sequence>
<feature type="region of interest" description="Disordered" evidence="1">
    <location>
        <begin position="96"/>
        <end position="117"/>
    </location>
</feature>
<organism evidence="2">
    <name type="scientific">Oceanimonas doudoroffii</name>
    <dbReference type="NCBI Taxonomy" id="84158"/>
    <lineage>
        <taxon>Bacteria</taxon>
        <taxon>Pseudomonadati</taxon>
        <taxon>Pseudomonadota</taxon>
        <taxon>Gammaproteobacteria</taxon>
        <taxon>Aeromonadales</taxon>
        <taxon>Aeromonadaceae</taxon>
        <taxon>Oceanimonas</taxon>
    </lineage>
</organism>
<reference evidence="2" key="1">
    <citation type="submission" date="2011-07" db="EMBL/GenBank/DDBJ databases">
        <title>Multiple DMSP Lyases in the gamma-Proteobacterium Oceanimonas doudoroffii.</title>
        <authorList>
            <person name="Curson A.R.J."/>
            <person name="Fowler E.K."/>
            <person name="Dickens S."/>
            <person name="Johnston A.W.B."/>
            <person name="Todd J.D."/>
        </authorList>
    </citation>
    <scope>NUCLEOTIDE SEQUENCE</scope>
    <source>
        <strain evidence="2">DSM 7028</strain>
    </source>
</reference>
<evidence type="ECO:0000313" key="2">
    <source>
        <dbReference type="EMBL" id="AEQ39118.1"/>
    </source>
</evidence>
<name>G5CZG3_9GAMM</name>
<evidence type="ECO:0000256" key="1">
    <source>
        <dbReference type="SAM" id="MobiDB-lite"/>
    </source>
</evidence>
<dbReference type="AlphaFoldDB" id="G5CZG3"/>
<feature type="compositionally biased region" description="Basic and acidic residues" evidence="1">
    <location>
        <begin position="1"/>
        <end position="14"/>
    </location>
</feature>
<dbReference type="EMBL" id="JN541239">
    <property type="protein sequence ID" value="AEQ39118.1"/>
    <property type="molecule type" value="Genomic_DNA"/>
</dbReference>
<feature type="region of interest" description="Disordered" evidence="1">
    <location>
        <begin position="1"/>
        <end position="25"/>
    </location>
</feature>